<accession>A0ACB8SE69</accession>
<sequence>MNSYKLWKSEARLDYSSDRPQTKSHTQKASDSRSRKQDAKLPSSARGYVSDGPASSSRAPTSTYPSSTLPSSSKPSHAAQPTSTAQYPPATSLRPPPPPHTPSYAQASHQPRYPDPTYESRTYSHRPTAPERAAPSSQDQARPPEDPHKSSRHRTQQDALPATTFSPTPVAWAPTGASQEIHKVHRKPVPSLWEKEKEGGRAKDSDRARETERAKTRDRDALKDQENRYEEERRLRREARHQAKEREREDRHRDEERRAEQRGREELYRQEQTRDILQDRDRRREPSRHQIHVPTPSKSHRVKESDESDNSMQKPVPSIRHRHHNREPASHNVAPPTQTFAPAPTPLAQGLANYSENIPYATARDQQRQPTVTQPPQPVAVASSERPSFKHSSSSHSAGGPVPYPPGYAVSGDQDALRNDRKKQERSRPAEPQKASPPRPSPSATNQPVRPVEPQPMQPSTSRSSQKPQKQPKRGLGDWFFNRSSEATGQKPQGGRHARSRTTSNSKPPPQTTTLQRAEQAQAAPQLVSLKAGQGPSDQPVYDQGRQRAAPLQTSGHPVDVSRPLAGHMPSQGQTVDVAQGGRSGAPGPSKVDASQRQPAPQPWGANSQWSYDAPPANGAFRAVVPPSPSLPQARLPPPGTSMDAARSPIPPAPYLSPHPSADPHRPLAPPSPYLAPPAPLQTRVPSADSVNPSVLNGRAGLQAPGHVPGTRQRTSPQRPSAALNSTDSRGDVHQTRPVYPQESPRVRNPPATASHGATQVNGYANGSAHPHPPTPYLGTSNSRPVAPDLAAAFPINEDALAPYRRAPANDHSRPPQSSRTNTHQSDPQAVAKDANFRQDSRSGVMPVVNYGNEGSRPVRSTKTPSPGQHPRLVPHSTPPKTTSQPAPVSAPPAQSYSDHTQAYDPSRPNVYGSTPAYPAPAAYPTPSPRIHLEATPAPYPTNVSNTNGSYYPSPKPGSVNPSPRSQTHAMTPSQGPPPPVAAHVTQRTPSHETGSTTLLGHTPSSQGSLPMPSTSPAVQPQTFGPGPYVPSSAAPSHNRSQSASMAAATPVRQSSSRHQHSTSVPSPALPPGYATSAPPPQSRSHSQPHGPRGPISPTPVRAYTSPQAASDPNARVPVSGHPSTPAPVRAQQRRVVPPSPSEDSDGMNTPSSLAHSNLKLPDLAPIAPVMSIQSYQEPKKKSGFFGLFRSKSTTGKQQPNGNFVPAKADVRGQPPSKVSSTATIPLHYESDSKVQSMSAARKRTAAVAAPAPTHARVQVRSADKDKRSNAQAPFVPFRILSKRNRTMSGASAEAVDGTNAGASTVLTSPAGSTRSPTPKLPPVRDPIQAAHEWRVNEEVNARSHGRRRRRPGVHFEGYEDHPQAEKNKPNYVARVRAR</sequence>
<reference evidence="1" key="2">
    <citation type="journal article" date="2022" name="New Phytol.">
        <title>Evolutionary transition to the ectomycorrhizal habit in the genomes of a hyperdiverse lineage of mushroom-forming fungi.</title>
        <authorList>
            <person name="Looney B."/>
            <person name="Miyauchi S."/>
            <person name="Morin E."/>
            <person name="Drula E."/>
            <person name="Courty P.E."/>
            <person name="Kohler A."/>
            <person name="Kuo A."/>
            <person name="LaButti K."/>
            <person name="Pangilinan J."/>
            <person name="Lipzen A."/>
            <person name="Riley R."/>
            <person name="Andreopoulos W."/>
            <person name="He G."/>
            <person name="Johnson J."/>
            <person name="Nolan M."/>
            <person name="Tritt A."/>
            <person name="Barry K.W."/>
            <person name="Grigoriev I.V."/>
            <person name="Nagy L.G."/>
            <person name="Hibbett D."/>
            <person name="Henrissat B."/>
            <person name="Matheny P.B."/>
            <person name="Labbe J."/>
            <person name="Martin F.M."/>
        </authorList>
    </citation>
    <scope>NUCLEOTIDE SEQUENCE</scope>
    <source>
        <strain evidence="1">FP105234-sp</strain>
    </source>
</reference>
<dbReference type="Proteomes" id="UP000814033">
    <property type="component" value="Unassembled WGS sequence"/>
</dbReference>
<protein>
    <submittedName>
        <fullName evidence="1">Uncharacterized protein</fullName>
    </submittedName>
</protein>
<organism evidence="1 2">
    <name type="scientific">Auriscalpium vulgare</name>
    <dbReference type="NCBI Taxonomy" id="40419"/>
    <lineage>
        <taxon>Eukaryota</taxon>
        <taxon>Fungi</taxon>
        <taxon>Dikarya</taxon>
        <taxon>Basidiomycota</taxon>
        <taxon>Agaricomycotina</taxon>
        <taxon>Agaricomycetes</taxon>
        <taxon>Russulales</taxon>
        <taxon>Auriscalpiaceae</taxon>
        <taxon>Auriscalpium</taxon>
    </lineage>
</organism>
<reference evidence="1" key="1">
    <citation type="submission" date="2021-02" db="EMBL/GenBank/DDBJ databases">
        <authorList>
            <consortium name="DOE Joint Genome Institute"/>
            <person name="Ahrendt S."/>
            <person name="Looney B.P."/>
            <person name="Miyauchi S."/>
            <person name="Morin E."/>
            <person name="Drula E."/>
            <person name="Courty P.E."/>
            <person name="Chicoki N."/>
            <person name="Fauchery L."/>
            <person name="Kohler A."/>
            <person name="Kuo A."/>
            <person name="Labutti K."/>
            <person name="Pangilinan J."/>
            <person name="Lipzen A."/>
            <person name="Riley R."/>
            <person name="Andreopoulos W."/>
            <person name="He G."/>
            <person name="Johnson J."/>
            <person name="Barry K.W."/>
            <person name="Grigoriev I.V."/>
            <person name="Nagy L."/>
            <person name="Hibbett D."/>
            <person name="Henrissat B."/>
            <person name="Matheny P.B."/>
            <person name="Labbe J."/>
            <person name="Martin F."/>
        </authorList>
    </citation>
    <scope>NUCLEOTIDE SEQUENCE</scope>
    <source>
        <strain evidence="1">FP105234-sp</strain>
    </source>
</reference>
<proteinExistence type="predicted"/>
<evidence type="ECO:0000313" key="2">
    <source>
        <dbReference type="Proteomes" id="UP000814033"/>
    </source>
</evidence>
<evidence type="ECO:0000313" key="1">
    <source>
        <dbReference type="EMBL" id="KAI0054188.1"/>
    </source>
</evidence>
<name>A0ACB8SE69_9AGAM</name>
<gene>
    <name evidence="1" type="ORF">FA95DRAFT_1530272</name>
</gene>
<dbReference type="EMBL" id="MU275838">
    <property type="protein sequence ID" value="KAI0054188.1"/>
    <property type="molecule type" value="Genomic_DNA"/>
</dbReference>
<comment type="caution">
    <text evidence="1">The sequence shown here is derived from an EMBL/GenBank/DDBJ whole genome shotgun (WGS) entry which is preliminary data.</text>
</comment>
<keyword evidence="2" id="KW-1185">Reference proteome</keyword>